<comment type="caution">
    <text evidence="1">The sequence shown here is derived from an EMBL/GenBank/DDBJ whole genome shotgun (WGS) entry which is preliminary data.</text>
</comment>
<evidence type="ECO:0000313" key="1">
    <source>
        <dbReference type="EMBL" id="HIR51222.1"/>
    </source>
</evidence>
<proteinExistence type="predicted"/>
<gene>
    <name evidence="1" type="ORF">IAA53_08040</name>
</gene>
<dbReference type="Proteomes" id="UP000824239">
    <property type="component" value="Unassembled WGS sequence"/>
</dbReference>
<reference evidence="1" key="2">
    <citation type="journal article" date="2021" name="PeerJ">
        <title>Extensive microbial diversity within the chicken gut microbiome revealed by metagenomics and culture.</title>
        <authorList>
            <person name="Gilroy R."/>
            <person name="Ravi A."/>
            <person name="Getino M."/>
            <person name="Pursley I."/>
            <person name="Horton D.L."/>
            <person name="Alikhan N.F."/>
            <person name="Baker D."/>
            <person name="Gharbi K."/>
            <person name="Hall N."/>
            <person name="Watson M."/>
            <person name="Adriaenssens E.M."/>
            <person name="Foster-Nyarko E."/>
            <person name="Jarju S."/>
            <person name="Secka A."/>
            <person name="Antonio M."/>
            <person name="Oren A."/>
            <person name="Chaudhuri R.R."/>
            <person name="La Ragione R."/>
            <person name="Hildebrand F."/>
            <person name="Pallen M.J."/>
        </authorList>
    </citation>
    <scope>NUCLEOTIDE SEQUENCE</scope>
    <source>
        <strain evidence="1">ChiBcec15-4380</strain>
    </source>
</reference>
<accession>A0A9D1DIF8</accession>
<dbReference type="AlphaFoldDB" id="A0A9D1DIF8"/>
<protein>
    <submittedName>
        <fullName evidence="1">Uncharacterized protein</fullName>
    </submittedName>
</protein>
<sequence>MAGEKRFLYRCPVCFGRENDVVLRRQGDRWYCIKCSFTGSSEEIEGMYRDLKKKFRLMTTRITLEDLEADRIGPAGSFEEGTA</sequence>
<dbReference type="EMBL" id="DVHE01000060">
    <property type="protein sequence ID" value="HIR51222.1"/>
    <property type="molecule type" value="Genomic_DNA"/>
</dbReference>
<organism evidence="1 2">
    <name type="scientific">Candidatus Avoscillospira avicola</name>
    <dbReference type="NCBI Taxonomy" id="2840706"/>
    <lineage>
        <taxon>Bacteria</taxon>
        <taxon>Bacillati</taxon>
        <taxon>Bacillota</taxon>
        <taxon>Clostridia</taxon>
        <taxon>Eubacteriales</taxon>
        <taxon>Oscillospiraceae</taxon>
        <taxon>Oscillospiraceae incertae sedis</taxon>
        <taxon>Candidatus Avoscillospira</taxon>
    </lineage>
</organism>
<reference evidence="1" key="1">
    <citation type="submission" date="2020-10" db="EMBL/GenBank/DDBJ databases">
        <authorList>
            <person name="Gilroy R."/>
        </authorList>
    </citation>
    <scope>NUCLEOTIDE SEQUENCE</scope>
    <source>
        <strain evidence="1">ChiBcec15-4380</strain>
    </source>
</reference>
<name>A0A9D1DIF8_9FIRM</name>
<evidence type="ECO:0000313" key="2">
    <source>
        <dbReference type="Proteomes" id="UP000824239"/>
    </source>
</evidence>